<sequence>MTNTCLLSKPVQNKDYRTECKKLAKDLFYLTLLCHSANQTLPRDPNA</sequence>
<evidence type="ECO:0000313" key="1">
    <source>
        <dbReference type="EMBL" id="JAE05784.1"/>
    </source>
</evidence>
<organism evidence="1">
    <name type="scientific">Arundo donax</name>
    <name type="common">Giant reed</name>
    <name type="synonym">Donax arundinaceus</name>
    <dbReference type="NCBI Taxonomy" id="35708"/>
    <lineage>
        <taxon>Eukaryota</taxon>
        <taxon>Viridiplantae</taxon>
        <taxon>Streptophyta</taxon>
        <taxon>Embryophyta</taxon>
        <taxon>Tracheophyta</taxon>
        <taxon>Spermatophyta</taxon>
        <taxon>Magnoliopsida</taxon>
        <taxon>Liliopsida</taxon>
        <taxon>Poales</taxon>
        <taxon>Poaceae</taxon>
        <taxon>PACMAD clade</taxon>
        <taxon>Arundinoideae</taxon>
        <taxon>Arundineae</taxon>
        <taxon>Arundo</taxon>
    </lineage>
</organism>
<dbReference type="EMBL" id="GBRH01192112">
    <property type="protein sequence ID" value="JAE05784.1"/>
    <property type="molecule type" value="Transcribed_RNA"/>
</dbReference>
<accession>A0A0A9F3J5</accession>
<protein>
    <submittedName>
        <fullName evidence="1">Uncharacterized protein</fullName>
    </submittedName>
</protein>
<dbReference type="AlphaFoldDB" id="A0A0A9F3J5"/>
<reference evidence="1" key="1">
    <citation type="submission" date="2014-09" db="EMBL/GenBank/DDBJ databases">
        <authorList>
            <person name="Magalhaes I.L.F."/>
            <person name="Oliveira U."/>
            <person name="Santos F.R."/>
            <person name="Vidigal T.H.D.A."/>
            <person name="Brescovit A.D."/>
            <person name="Santos A.J."/>
        </authorList>
    </citation>
    <scope>NUCLEOTIDE SEQUENCE</scope>
    <source>
        <tissue evidence="1">Shoot tissue taken approximately 20 cm above the soil surface</tissue>
    </source>
</reference>
<reference evidence="1" key="2">
    <citation type="journal article" date="2015" name="Data Brief">
        <title>Shoot transcriptome of the giant reed, Arundo donax.</title>
        <authorList>
            <person name="Barrero R.A."/>
            <person name="Guerrero F.D."/>
            <person name="Moolhuijzen P."/>
            <person name="Goolsby J.A."/>
            <person name="Tidwell J."/>
            <person name="Bellgard S.E."/>
            <person name="Bellgard M.I."/>
        </authorList>
    </citation>
    <scope>NUCLEOTIDE SEQUENCE</scope>
    <source>
        <tissue evidence="1">Shoot tissue taken approximately 20 cm above the soil surface</tissue>
    </source>
</reference>
<name>A0A0A9F3J5_ARUDO</name>
<proteinExistence type="predicted"/>